<reference evidence="1 2" key="1">
    <citation type="journal article" date="2014" name="Genome Biol. Evol.">
        <title>The genome of the myxosporean Thelohanellus kitauei shows adaptations to nutrient acquisition within its fish host.</title>
        <authorList>
            <person name="Yang Y."/>
            <person name="Xiong J."/>
            <person name="Zhou Z."/>
            <person name="Huo F."/>
            <person name="Miao W."/>
            <person name="Ran C."/>
            <person name="Liu Y."/>
            <person name="Zhang J."/>
            <person name="Feng J."/>
            <person name="Wang M."/>
            <person name="Wang M."/>
            <person name="Wang L."/>
            <person name="Yao B."/>
        </authorList>
    </citation>
    <scope>NUCLEOTIDE SEQUENCE [LARGE SCALE GENOMIC DNA]</scope>
    <source>
        <strain evidence="1">Wuqing</strain>
    </source>
</reference>
<protein>
    <submittedName>
        <fullName evidence="1">Uncharacterized protein</fullName>
    </submittedName>
</protein>
<accession>A0A0C2JFF8</accession>
<comment type="caution">
    <text evidence="1">The sequence shown here is derived from an EMBL/GenBank/DDBJ whole genome shotgun (WGS) entry which is preliminary data.</text>
</comment>
<evidence type="ECO:0000313" key="2">
    <source>
        <dbReference type="Proteomes" id="UP000031668"/>
    </source>
</evidence>
<dbReference type="Proteomes" id="UP000031668">
    <property type="component" value="Unassembled WGS sequence"/>
</dbReference>
<evidence type="ECO:0000313" key="1">
    <source>
        <dbReference type="EMBL" id="KII67998.1"/>
    </source>
</evidence>
<organism evidence="1 2">
    <name type="scientific">Thelohanellus kitauei</name>
    <name type="common">Myxosporean</name>
    <dbReference type="NCBI Taxonomy" id="669202"/>
    <lineage>
        <taxon>Eukaryota</taxon>
        <taxon>Metazoa</taxon>
        <taxon>Cnidaria</taxon>
        <taxon>Myxozoa</taxon>
        <taxon>Myxosporea</taxon>
        <taxon>Bivalvulida</taxon>
        <taxon>Platysporina</taxon>
        <taxon>Myxobolidae</taxon>
        <taxon>Thelohanellus</taxon>
    </lineage>
</organism>
<keyword evidence="2" id="KW-1185">Reference proteome</keyword>
<dbReference type="EMBL" id="JWZT01002990">
    <property type="protein sequence ID" value="KII67998.1"/>
    <property type="molecule type" value="Genomic_DNA"/>
</dbReference>
<proteinExistence type="predicted"/>
<sequence>MLHLLTYGIKCLSVFKWLDKGWYDTSATASKNIIVSYLARITNETWRKLKIKTKDFYYPAAPRLKNTPYSTNEPLINNSNTMEGSDYGLVIESCDYRGFRWTTALKEATLDDMMSFHPKNSSTVCFGLTQ</sequence>
<gene>
    <name evidence="1" type="ORF">RF11_01999</name>
</gene>
<name>A0A0C2JFF8_THEKT</name>
<dbReference type="AlphaFoldDB" id="A0A0C2JFF8"/>